<proteinExistence type="predicted"/>
<feature type="chain" id="PRO_5042867975" evidence="1">
    <location>
        <begin position="32"/>
        <end position="75"/>
    </location>
</feature>
<comment type="caution">
    <text evidence="2">The sequence shown here is derived from an EMBL/GenBank/DDBJ whole genome shotgun (WGS) entry which is preliminary data.</text>
</comment>
<gene>
    <name evidence="2" type="ORF">VNO77_09615</name>
</gene>
<organism evidence="2 3">
    <name type="scientific">Canavalia gladiata</name>
    <name type="common">Sword bean</name>
    <name type="synonym">Dolichos gladiatus</name>
    <dbReference type="NCBI Taxonomy" id="3824"/>
    <lineage>
        <taxon>Eukaryota</taxon>
        <taxon>Viridiplantae</taxon>
        <taxon>Streptophyta</taxon>
        <taxon>Embryophyta</taxon>
        <taxon>Tracheophyta</taxon>
        <taxon>Spermatophyta</taxon>
        <taxon>Magnoliopsida</taxon>
        <taxon>eudicotyledons</taxon>
        <taxon>Gunneridae</taxon>
        <taxon>Pentapetalae</taxon>
        <taxon>rosids</taxon>
        <taxon>fabids</taxon>
        <taxon>Fabales</taxon>
        <taxon>Fabaceae</taxon>
        <taxon>Papilionoideae</taxon>
        <taxon>50 kb inversion clade</taxon>
        <taxon>NPAAA clade</taxon>
        <taxon>indigoferoid/millettioid clade</taxon>
        <taxon>Phaseoleae</taxon>
        <taxon>Canavalia</taxon>
    </lineage>
</organism>
<dbReference type="AlphaFoldDB" id="A0AAN9MA14"/>
<evidence type="ECO:0000256" key="1">
    <source>
        <dbReference type="SAM" id="SignalP"/>
    </source>
</evidence>
<dbReference type="EMBL" id="JAYMYQ010000002">
    <property type="protein sequence ID" value="KAK7350716.1"/>
    <property type="molecule type" value="Genomic_DNA"/>
</dbReference>
<protein>
    <submittedName>
        <fullName evidence="2">Uncharacterized protein</fullName>
    </submittedName>
</protein>
<feature type="signal peptide" evidence="1">
    <location>
        <begin position="1"/>
        <end position="31"/>
    </location>
</feature>
<keyword evidence="3" id="KW-1185">Reference proteome</keyword>
<evidence type="ECO:0000313" key="2">
    <source>
        <dbReference type="EMBL" id="KAK7350716.1"/>
    </source>
</evidence>
<sequence>MATANLSKKLVVNMMVTVLIMLVSEPQAVESAFAIPLNPCTLAQCIAECKKILQGKFMSATCASNSQGKLCICLG</sequence>
<evidence type="ECO:0000313" key="3">
    <source>
        <dbReference type="Proteomes" id="UP001367508"/>
    </source>
</evidence>
<name>A0AAN9MA14_CANGL</name>
<dbReference type="Proteomes" id="UP001367508">
    <property type="component" value="Unassembled WGS sequence"/>
</dbReference>
<accession>A0AAN9MA14</accession>
<reference evidence="2 3" key="1">
    <citation type="submission" date="2024-01" db="EMBL/GenBank/DDBJ databases">
        <title>The genomes of 5 underutilized Papilionoideae crops provide insights into root nodulation and disease resistanc.</title>
        <authorList>
            <person name="Jiang F."/>
        </authorList>
    </citation>
    <scope>NUCLEOTIDE SEQUENCE [LARGE SCALE GENOMIC DNA]</scope>
    <source>
        <strain evidence="2">LVBAO_FW01</strain>
        <tissue evidence="2">Leaves</tissue>
    </source>
</reference>
<keyword evidence="1" id="KW-0732">Signal</keyword>